<dbReference type="EMBL" id="LR798374">
    <property type="protein sequence ID" value="CAB5227295.1"/>
    <property type="molecule type" value="Genomic_DNA"/>
</dbReference>
<sequence>MEEEEIKQKEIDKVLFDSIANKECETKEENKTALGKALEAALHKISNIKT</sequence>
<dbReference type="EMBL" id="LR797006">
    <property type="protein sequence ID" value="CAB4180857.1"/>
    <property type="molecule type" value="Genomic_DNA"/>
</dbReference>
<dbReference type="EMBL" id="LR797362">
    <property type="protein sequence ID" value="CAB4210421.1"/>
    <property type="molecule type" value="Genomic_DNA"/>
</dbReference>
<organism evidence="6">
    <name type="scientific">uncultured Caudovirales phage</name>
    <dbReference type="NCBI Taxonomy" id="2100421"/>
    <lineage>
        <taxon>Viruses</taxon>
        <taxon>Duplodnaviria</taxon>
        <taxon>Heunggongvirae</taxon>
        <taxon>Uroviricota</taxon>
        <taxon>Caudoviricetes</taxon>
        <taxon>Peduoviridae</taxon>
        <taxon>Maltschvirus</taxon>
        <taxon>Maltschvirus maltsch</taxon>
    </lineage>
</organism>
<evidence type="ECO:0000313" key="5">
    <source>
        <dbReference type="EMBL" id="CAB4210421.1"/>
    </source>
</evidence>
<gene>
    <name evidence="3" type="ORF">UFOVP1074_24</name>
    <name evidence="4" type="ORF">UFOVP1310_57</name>
    <name evidence="5" type="ORF">UFOVP1424_15</name>
    <name evidence="6" type="ORF">UFOVP1521_15</name>
    <name evidence="1" type="ORF">UFOVP899_14</name>
    <name evidence="2" type="ORF">UFOVP987_13</name>
</gene>
<evidence type="ECO:0000313" key="1">
    <source>
        <dbReference type="EMBL" id="CAB4168902.1"/>
    </source>
</evidence>
<proteinExistence type="predicted"/>
<dbReference type="EMBL" id="LR796935">
    <property type="protein sequence ID" value="CAB4176192.1"/>
    <property type="molecule type" value="Genomic_DNA"/>
</dbReference>
<reference evidence="6" key="1">
    <citation type="submission" date="2020-05" db="EMBL/GenBank/DDBJ databases">
        <authorList>
            <person name="Chiriac C."/>
            <person name="Salcher M."/>
            <person name="Ghai R."/>
            <person name="Kavagutti S V."/>
        </authorList>
    </citation>
    <scope>NUCLEOTIDE SEQUENCE</scope>
</reference>
<dbReference type="EMBL" id="LR796840">
    <property type="protein sequence ID" value="CAB4168902.1"/>
    <property type="molecule type" value="Genomic_DNA"/>
</dbReference>
<dbReference type="EMBL" id="LR797262">
    <property type="protein sequence ID" value="CAB4198321.1"/>
    <property type="molecule type" value="Genomic_DNA"/>
</dbReference>
<accession>A0A6J7X8H7</accession>
<evidence type="ECO:0000313" key="4">
    <source>
        <dbReference type="EMBL" id="CAB4198321.1"/>
    </source>
</evidence>
<evidence type="ECO:0000313" key="2">
    <source>
        <dbReference type="EMBL" id="CAB4176192.1"/>
    </source>
</evidence>
<name>A0A6J7X8H7_9CAUD</name>
<protein>
    <submittedName>
        <fullName evidence="6">Uncharacterized protein</fullName>
    </submittedName>
</protein>
<evidence type="ECO:0000313" key="6">
    <source>
        <dbReference type="EMBL" id="CAB5227295.1"/>
    </source>
</evidence>
<evidence type="ECO:0000313" key="3">
    <source>
        <dbReference type="EMBL" id="CAB4180857.1"/>
    </source>
</evidence>